<dbReference type="AlphaFoldDB" id="A0A9D1LZL2"/>
<dbReference type="PANTHER" id="PTHR42924">
    <property type="entry name" value="EXONUCLEASE"/>
    <property type="match status" value="1"/>
</dbReference>
<dbReference type="EMBL" id="DVNG01000110">
    <property type="protein sequence ID" value="HIU50837.1"/>
    <property type="molecule type" value="Genomic_DNA"/>
</dbReference>
<protein>
    <submittedName>
        <fullName evidence="2">PHP domain-containing protein</fullName>
    </submittedName>
</protein>
<organism evidence="2 3">
    <name type="scientific">Candidatus Limousia pullorum</name>
    <dbReference type="NCBI Taxonomy" id="2840860"/>
    <lineage>
        <taxon>Bacteria</taxon>
        <taxon>Bacillati</taxon>
        <taxon>Bacillota</taxon>
        <taxon>Clostridia</taxon>
        <taxon>Eubacteriales</taxon>
        <taxon>Oscillospiraceae</taxon>
        <taxon>Oscillospiraceae incertae sedis</taxon>
        <taxon>Candidatus Limousia</taxon>
    </lineage>
</organism>
<gene>
    <name evidence="2" type="ORF">IAD22_07475</name>
</gene>
<dbReference type="PANTHER" id="PTHR42924:SF3">
    <property type="entry name" value="POLYMERASE_HISTIDINOL PHOSPHATASE N-TERMINAL DOMAIN-CONTAINING PROTEIN"/>
    <property type="match status" value="1"/>
</dbReference>
<dbReference type="Gene3D" id="3.20.20.140">
    <property type="entry name" value="Metal-dependent hydrolases"/>
    <property type="match status" value="1"/>
</dbReference>
<dbReference type="InterPro" id="IPR016195">
    <property type="entry name" value="Pol/histidinol_Pase-like"/>
</dbReference>
<accession>A0A9D1LZL2</accession>
<sequence length="278" mass="31922">MNGDLHCHSLYSDGSTDIETIITTAVKMKLSTIAVSDHDTFAQYPEAQKIADRENIRLLKACEISTRDPLTRRRVHILCYLPQDENPLNELFEITNQSREKSIEKSIEVISKDYPIDYEILREKRGKYKSVFKQSIIALLMELGYETKIFGELFNYYFRGENPKALFPVEYPDVRTAIDTVRSCKGVAVMAHPGVYNSYELLENLCKENMIDGIEVMHPRNKEGDFDYLSSLADRYNLIKTGGSDFHGFHSMTPRPLGSCFTTDREVEKILALAEKRK</sequence>
<dbReference type="Pfam" id="PF02811">
    <property type="entry name" value="PHP"/>
    <property type="match status" value="1"/>
</dbReference>
<dbReference type="InterPro" id="IPR003141">
    <property type="entry name" value="Pol/His_phosphatase_N"/>
</dbReference>
<dbReference type="InterPro" id="IPR004013">
    <property type="entry name" value="PHP_dom"/>
</dbReference>
<reference evidence="2" key="2">
    <citation type="journal article" date="2021" name="PeerJ">
        <title>Extensive microbial diversity within the chicken gut microbiome revealed by metagenomics and culture.</title>
        <authorList>
            <person name="Gilroy R."/>
            <person name="Ravi A."/>
            <person name="Getino M."/>
            <person name="Pursley I."/>
            <person name="Horton D.L."/>
            <person name="Alikhan N.F."/>
            <person name="Baker D."/>
            <person name="Gharbi K."/>
            <person name="Hall N."/>
            <person name="Watson M."/>
            <person name="Adriaenssens E.M."/>
            <person name="Foster-Nyarko E."/>
            <person name="Jarju S."/>
            <person name="Secka A."/>
            <person name="Antonio M."/>
            <person name="Oren A."/>
            <person name="Chaudhuri R.R."/>
            <person name="La Ragione R."/>
            <person name="Hildebrand F."/>
            <person name="Pallen M.J."/>
        </authorList>
    </citation>
    <scope>NUCLEOTIDE SEQUENCE</scope>
    <source>
        <strain evidence="2">ChiGjej1B1-1684</strain>
    </source>
</reference>
<proteinExistence type="predicted"/>
<dbReference type="GO" id="GO:0035312">
    <property type="term" value="F:5'-3' DNA exonuclease activity"/>
    <property type="evidence" value="ECO:0007669"/>
    <property type="project" value="TreeGrafter"/>
</dbReference>
<evidence type="ECO:0000313" key="2">
    <source>
        <dbReference type="EMBL" id="HIU50837.1"/>
    </source>
</evidence>
<comment type="caution">
    <text evidence="2">The sequence shown here is derived from an EMBL/GenBank/DDBJ whole genome shotgun (WGS) entry which is preliminary data.</text>
</comment>
<dbReference type="GO" id="GO:0004534">
    <property type="term" value="F:5'-3' RNA exonuclease activity"/>
    <property type="evidence" value="ECO:0007669"/>
    <property type="project" value="TreeGrafter"/>
</dbReference>
<dbReference type="InterPro" id="IPR052018">
    <property type="entry name" value="PHP_domain"/>
</dbReference>
<name>A0A9D1LZL2_9FIRM</name>
<evidence type="ECO:0000313" key="3">
    <source>
        <dbReference type="Proteomes" id="UP000824118"/>
    </source>
</evidence>
<dbReference type="Gene3D" id="1.10.150.650">
    <property type="match status" value="1"/>
</dbReference>
<dbReference type="SMART" id="SM00481">
    <property type="entry name" value="POLIIIAc"/>
    <property type="match status" value="1"/>
</dbReference>
<feature type="domain" description="Polymerase/histidinol phosphatase N-terminal" evidence="1">
    <location>
        <begin position="3"/>
        <end position="68"/>
    </location>
</feature>
<dbReference type="SUPFAM" id="SSF89550">
    <property type="entry name" value="PHP domain-like"/>
    <property type="match status" value="1"/>
</dbReference>
<dbReference type="Proteomes" id="UP000824118">
    <property type="component" value="Unassembled WGS sequence"/>
</dbReference>
<evidence type="ECO:0000259" key="1">
    <source>
        <dbReference type="SMART" id="SM00481"/>
    </source>
</evidence>
<reference evidence="2" key="1">
    <citation type="submission" date="2020-10" db="EMBL/GenBank/DDBJ databases">
        <authorList>
            <person name="Gilroy R."/>
        </authorList>
    </citation>
    <scope>NUCLEOTIDE SEQUENCE</scope>
    <source>
        <strain evidence="2">ChiGjej1B1-1684</strain>
    </source>
</reference>
<dbReference type="CDD" id="cd07438">
    <property type="entry name" value="PHP_HisPPase_AMP"/>
    <property type="match status" value="1"/>
</dbReference>